<feature type="compositionally biased region" description="Pro residues" evidence="1">
    <location>
        <begin position="310"/>
        <end position="320"/>
    </location>
</feature>
<organism evidence="3 4">
    <name type="scientific">Gregarina niphandrodes</name>
    <name type="common">Septate eugregarine</name>
    <dbReference type="NCBI Taxonomy" id="110365"/>
    <lineage>
        <taxon>Eukaryota</taxon>
        <taxon>Sar</taxon>
        <taxon>Alveolata</taxon>
        <taxon>Apicomplexa</taxon>
        <taxon>Conoidasida</taxon>
        <taxon>Gregarinasina</taxon>
        <taxon>Eugregarinorida</taxon>
        <taxon>Gregarinidae</taxon>
        <taxon>Gregarina</taxon>
    </lineage>
</organism>
<evidence type="ECO:0000313" key="3">
    <source>
        <dbReference type="EMBL" id="EZG56967.1"/>
    </source>
</evidence>
<dbReference type="GeneID" id="22913535"/>
<keyword evidence="4" id="KW-1185">Reference proteome</keyword>
<evidence type="ECO:0000256" key="1">
    <source>
        <dbReference type="SAM" id="MobiDB-lite"/>
    </source>
</evidence>
<proteinExistence type="predicted"/>
<sequence length="643" mass="70804">MKAITGLRLLHVGGWEALAAFIGPYGKLSPITDCVARIAVVSDGKGVAEVLALAPPSEFLGSCLEDYDWLRRWNRLRVCHPEGSERQVKASARIERLLARTLKEHLNDTDPSVANVVLENAFGRELTKWLDTSSTEDTKIVDGRSKLEIIDMRPLDDDEQIQLLAQYPKWSAAIQDSGPAAYCIEVEGQAIREETGSFWRRPRFLKGLGIACAVGLSGAVIAGAVFHLYRARADSLTPPDSELPSILDPLSVSTYTPSEGPMPSSTQSEGQMPSSTRSEGQMPSSIASEGQMPSSTPSEGQMPSSTPSEEPMPSPTPSEGPMPSSTTSKELIHRDTPSEAPMPAYTPITEATTHNYTSLCDAQFSRLSDAERYKYAVSCDCKAWSESDLVVNCKPVAIESRAGNIAMSAHELAWMRIPSDTCKGIYDNNKNASMVDATADAWKTLDWSSCNMGGKVVCVDDRGEDLSCHYFGDPFKYDFPRVWEAVIRHVKPSRCLITNHDDIKKEYLLHLARGRAAAKCIGLDIYGISQQRLYYLLGRTFSSQLPDDPCYGVYNACQLPKHGCRCVEARFSVVAVGLSGEDVLWGNVTDFMTTAAEMKGNYSLFQTPGYFPKYCSFECRNLKTATLKRVKNEITNFLAFYST</sequence>
<accession>A0A023B4M0</accession>
<evidence type="ECO:0000313" key="4">
    <source>
        <dbReference type="Proteomes" id="UP000019763"/>
    </source>
</evidence>
<dbReference type="Proteomes" id="UP000019763">
    <property type="component" value="Unassembled WGS sequence"/>
</dbReference>
<dbReference type="EMBL" id="AFNH02000749">
    <property type="protein sequence ID" value="EZG56967.1"/>
    <property type="molecule type" value="Genomic_DNA"/>
</dbReference>
<comment type="caution">
    <text evidence="3">The sequence shown here is derived from an EMBL/GenBank/DDBJ whole genome shotgun (WGS) entry which is preliminary data.</text>
</comment>
<keyword evidence="2" id="KW-1133">Transmembrane helix</keyword>
<dbReference type="VEuPathDB" id="CryptoDB:GNI_099910"/>
<feature type="compositionally biased region" description="Polar residues" evidence="1">
    <location>
        <begin position="251"/>
        <end position="301"/>
    </location>
</feature>
<evidence type="ECO:0000256" key="2">
    <source>
        <dbReference type="SAM" id="Phobius"/>
    </source>
</evidence>
<feature type="transmembrane region" description="Helical" evidence="2">
    <location>
        <begin position="208"/>
        <end position="229"/>
    </location>
</feature>
<keyword evidence="2 3" id="KW-0812">Transmembrane</keyword>
<keyword evidence="2" id="KW-0472">Membrane</keyword>
<dbReference type="RefSeq" id="XP_011131118.1">
    <property type="nucleotide sequence ID" value="XM_011132816.1"/>
</dbReference>
<feature type="region of interest" description="Disordered" evidence="1">
    <location>
        <begin position="236"/>
        <end position="345"/>
    </location>
</feature>
<dbReference type="AlphaFoldDB" id="A0A023B4M0"/>
<name>A0A023B4M0_GRENI</name>
<gene>
    <name evidence="3" type="ORF">GNI_099910</name>
</gene>
<reference evidence="3" key="1">
    <citation type="submission" date="2013-12" db="EMBL/GenBank/DDBJ databases">
        <authorList>
            <person name="Omoto C.K."/>
            <person name="Sibley D."/>
            <person name="Venepally P."/>
            <person name="Hadjithomas M."/>
            <person name="Karamycheva S."/>
            <person name="Brunk B."/>
            <person name="Roos D."/>
            <person name="Caler E."/>
            <person name="Lorenzi H."/>
        </authorList>
    </citation>
    <scope>NUCLEOTIDE SEQUENCE</scope>
</reference>
<protein>
    <submittedName>
        <fullName evidence="3">Transmembrane protein</fullName>
    </submittedName>
</protein>